<dbReference type="GO" id="GO:0003824">
    <property type="term" value="F:catalytic activity"/>
    <property type="evidence" value="ECO:0007669"/>
    <property type="project" value="UniProtKB-ARBA"/>
</dbReference>
<dbReference type="InterPro" id="IPR029058">
    <property type="entry name" value="AB_hydrolase_fold"/>
</dbReference>
<dbReference type="AlphaFoldDB" id="A0A1T3P4W5"/>
<comment type="caution">
    <text evidence="3">The sequence shown here is derived from an EMBL/GenBank/DDBJ whole genome shotgun (WGS) entry which is preliminary data.</text>
</comment>
<feature type="region of interest" description="Disordered" evidence="1">
    <location>
        <begin position="22"/>
        <end position="44"/>
    </location>
</feature>
<evidence type="ECO:0000313" key="4">
    <source>
        <dbReference type="Proteomes" id="UP000190037"/>
    </source>
</evidence>
<dbReference type="InterPro" id="IPR000073">
    <property type="entry name" value="AB_hydrolase_1"/>
</dbReference>
<dbReference type="Gene3D" id="3.40.50.1820">
    <property type="entry name" value="alpha/beta hydrolase"/>
    <property type="match status" value="1"/>
</dbReference>
<dbReference type="RefSeq" id="WP_078978235.1">
    <property type="nucleotide sequence ID" value="NZ_MWQN01000001.1"/>
</dbReference>
<dbReference type="STRING" id="159449.B4N89_26075"/>
<feature type="domain" description="AB hydrolase-1" evidence="2">
    <location>
        <begin position="113"/>
        <end position="312"/>
    </location>
</feature>
<gene>
    <name evidence="3" type="ORF">B4N89_26075</name>
</gene>
<dbReference type="EMBL" id="MWQN01000001">
    <property type="protein sequence ID" value="OPC83940.1"/>
    <property type="molecule type" value="Genomic_DNA"/>
</dbReference>
<dbReference type="Proteomes" id="UP000190037">
    <property type="component" value="Unassembled WGS sequence"/>
</dbReference>
<evidence type="ECO:0000256" key="1">
    <source>
        <dbReference type="SAM" id="MobiDB-lite"/>
    </source>
</evidence>
<dbReference type="SUPFAM" id="SSF53474">
    <property type="entry name" value="alpha/beta-Hydrolases"/>
    <property type="match status" value="1"/>
</dbReference>
<dbReference type="OrthoDB" id="9785847at2"/>
<evidence type="ECO:0000259" key="2">
    <source>
        <dbReference type="Pfam" id="PF12697"/>
    </source>
</evidence>
<evidence type="ECO:0000313" key="3">
    <source>
        <dbReference type="EMBL" id="OPC83940.1"/>
    </source>
</evidence>
<keyword evidence="4" id="KW-1185">Reference proteome</keyword>
<organism evidence="3 4">
    <name type="scientific">Embleya scabrispora</name>
    <dbReference type="NCBI Taxonomy" id="159449"/>
    <lineage>
        <taxon>Bacteria</taxon>
        <taxon>Bacillati</taxon>
        <taxon>Actinomycetota</taxon>
        <taxon>Actinomycetes</taxon>
        <taxon>Kitasatosporales</taxon>
        <taxon>Streptomycetaceae</taxon>
        <taxon>Embleya</taxon>
    </lineage>
</organism>
<accession>A0A1T3P4W5</accession>
<dbReference type="Pfam" id="PF12697">
    <property type="entry name" value="Abhydrolase_6"/>
    <property type="match status" value="1"/>
</dbReference>
<sequence length="333" mass="35919">MTHPKASGAIAGPIDPELASMAPALTDTRRPTRSGAGGRRAGETSARLAVRAATALSPRAAGALAYVLFRRPFGRSPVRPAERSAHLFAVTDTLDVGGRKVVTYRWGDGAEPVLLLHGWQSRASRFAPFVEELRARGLTPIGFDAPGNGDSGGIGPTVLDYAEIARQLQERHGEFRAMLAHSFGVLGAFQALRSGVRADRVVAIGGVCDMEYLLHRFSARLRLDARVVALVRERADERLLAPETDIWERFSASHGPERVRVPILVVHDEDDPMATVDQGYRLAAAHPDRARLFVTRGLGHHRVMSDPVVVAEVLRFLDEAEAPAPAACRSGAA</sequence>
<name>A0A1T3P4W5_9ACTN</name>
<reference evidence="3 4" key="1">
    <citation type="submission" date="2017-03" db="EMBL/GenBank/DDBJ databases">
        <title>Draft genome sequence of Streptomyces scabrisporus NF3, endophyte isolated from Amphipterygium adstringens.</title>
        <authorList>
            <person name="Vazquez M."/>
            <person name="Ceapa C.D."/>
            <person name="Rodriguez Luna D."/>
            <person name="Sanchez Esquivel S."/>
        </authorList>
    </citation>
    <scope>NUCLEOTIDE SEQUENCE [LARGE SCALE GENOMIC DNA]</scope>
    <source>
        <strain evidence="3 4">NF3</strain>
    </source>
</reference>
<protein>
    <recommendedName>
        <fullName evidence="2">AB hydrolase-1 domain-containing protein</fullName>
    </recommendedName>
</protein>
<proteinExistence type="predicted"/>